<feature type="signal peptide" evidence="2">
    <location>
        <begin position="1"/>
        <end position="18"/>
    </location>
</feature>
<reference evidence="3 4" key="1">
    <citation type="submission" date="2016-10" db="EMBL/GenBank/DDBJ databases">
        <authorList>
            <person name="Varghese N."/>
            <person name="Submissions S."/>
        </authorList>
    </citation>
    <scope>NUCLEOTIDE SEQUENCE [LARGE SCALE GENOMIC DNA]</scope>
    <source>
        <strain evidence="3 4">CIP 109853</strain>
    </source>
</reference>
<sequence>MRLTTLVLVCCAALAGCAGGSSERVCDVFSPAEIDLPTTRDDARVDGQGTGDPTAPAPEQDC</sequence>
<keyword evidence="2" id="KW-0732">Signal</keyword>
<dbReference type="PROSITE" id="PS51257">
    <property type="entry name" value="PROKAR_LIPOPROTEIN"/>
    <property type="match status" value="1"/>
</dbReference>
<accession>A0ABY1B667</accession>
<proteinExistence type="predicted"/>
<evidence type="ECO:0000256" key="2">
    <source>
        <dbReference type="SAM" id="SignalP"/>
    </source>
</evidence>
<feature type="chain" id="PRO_5046013614" description="Secreted protein" evidence="2">
    <location>
        <begin position="19"/>
        <end position="62"/>
    </location>
</feature>
<comment type="caution">
    <text evidence="3">The sequence shown here is derived from an EMBL/GenBank/DDBJ whole genome shotgun (WGS) entry which is preliminary data.</text>
</comment>
<feature type="region of interest" description="Disordered" evidence="1">
    <location>
        <begin position="37"/>
        <end position="62"/>
    </location>
</feature>
<dbReference type="RefSeq" id="WP_083251650.1">
    <property type="nucleotide sequence ID" value="NZ_FOFP01000003.1"/>
</dbReference>
<evidence type="ECO:0000313" key="3">
    <source>
        <dbReference type="EMBL" id="SEQ05191.1"/>
    </source>
</evidence>
<evidence type="ECO:0000256" key="1">
    <source>
        <dbReference type="SAM" id="MobiDB-lite"/>
    </source>
</evidence>
<evidence type="ECO:0008006" key="5">
    <source>
        <dbReference type="Google" id="ProtNLM"/>
    </source>
</evidence>
<gene>
    <name evidence="3" type="ORF">SAMN05216600_103104</name>
</gene>
<evidence type="ECO:0000313" key="4">
    <source>
        <dbReference type="Proteomes" id="UP000198512"/>
    </source>
</evidence>
<organism evidence="3 4">
    <name type="scientific">Pseudomonas cuatrocienegasensis</name>
    <dbReference type="NCBI Taxonomy" id="543360"/>
    <lineage>
        <taxon>Bacteria</taxon>
        <taxon>Pseudomonadati</taxon>
        <taxon>Pseudomonadota</taxon>
        <taxon>Gammaproteobacteria</taxon>
        <taxon>Pseudomonadales</taxon>
        <taxon>Pseudomonadaceae</taxon>
        <taxon>Pseudomonas</taxon>
    </lineage>
</organism>
<dbReference type="EMBL" id="FOFP01000003">
    <property type="protein sequence ID" value="SEQ05191.1"/>
    <property type="molecule type" value="Genomic_DNA"/>
</dbReference>
<protein>
    <recommendedName>
        <fullName evidence="5">Secreted protein</fullName>
    </recommendedName>
</protein>
<dbReference type="Proteomes" id="UP000198512">
    <property type="component" value="Unassembled WGS sequence"/>
</dbReference>
<keyword evidence="4" id="KW-1185">Reference proteome</keyword>
<name>A0ABY1B667_9PSED</name>